<reference evidence="3" key="1">
    <citation type="journal article" date="2019" name="Int. J. Syst. Evol. Microbiol.">
        <title>The Global Catalogue of Microorganisms (GCM) 10K type strain sequencing project: providing services to taxonomists for standard genome sequencing and annotation.</title>
        <authorList>
            <consortium name="The Broad Institute Genomics Platform"/>
            <consortium name="The Broad Institute Genome Sequencing Center for Infectious Disease"/>
            <person name="Wu L."/>
            <person name="Ma J."/>
        </authorList>
    </citation>
    <scope>NUCLEOTIDE SEQUENCE [LARGE SCALE GENOMIC DNA]</scope>
    <source>
        <strain evidence="3">CECT 8288</strain>
    </source>
</reference>
<dbReference type="RefSeq" id="WP_290280434.1">
    <property type="nucleotide sequence ID" value="NZ_JAUFQI010000001.1"/>
</dbReference>
<evidence type="ECO:0000313" key="2">
    <source>
        <dbReference type="EMBL" id="MFC3700860.1"/>
    </source>
</evidence>
<evidence type="ECO:0008006" key="4">
    <source>
        <dbReference type="Google" id="ProtNLM"/>
    </source>
</evidence>
<feature type="signal peptide" evidence="1">
    <location>
        <begin position="1"/>
        <end position="21"/>
    </location>
</feature>
<gene>
    <name evidence="2" type="ORF">ACFOND_04335</name>
</gene>
<evidence type="ECO:0000313" key="3">
    <source>
        <dbReference type="Proteomes" id="UP001595710"/>
    </source>
</evidence>
<comment type="caution">
    <text evidence="2">The sequence shown here is derived from an EMBL/GenBank/DDBJ whole genome shotgun (WGS) entry which is preliminary data.</text>
</comment>
<protein>
    <recommendedName>
        <fullName evidence="4">Outer membrane protein</fullName>
    </recommendedName>
</protein>
<organism evidence="2 3">
    <name type="scientific">Reinekea marina</name>
    <dbReference type="NCBI Taxonomy" id="1310421"/>
    <lineage>
        <taxon>Bacteria</taxon>
        <taxon>Pseudomonadati</taxon>
        <taxon>Pseudomonadota</taxon>
        <taxon>Gammaproteobacteria</taxon>
        <taxon>Oceanospirillales</taxon>
        <taxon>Saccharospirillaceae</taxon>
        <taxon>Reinekea</taxon>
    </lineage>
</organism>
<sequence>MKFKSLSVAFLALILGLQAQANEGWSVGLGLVTSDNYPDQAQSSGFFPAASIGSKTAMVIPDLKYQWSQWALGTSGLSWQSKSDAPIMTRVQLGFPQSSLSVSGQQGWFRYGVYAGAEFTNGTRANVGATVGPLSLEHHKGFSSSSDAYMNVVALGAPVFLGDKIPLAVIGKISVRNSSAAFKSDRLKLNTPLTEGIYTDIDVNFFAISPVSDNLTFINSVTFRKADRSQQTQVDGLKELHVNVFSLVSYSF</sequence>
<keyword evidence="3" id="KW-1185">Reference proteome</keyword>
<dbReference type="Proteomes" id="UP001595710">
    <property type="component" value="Unassembled WGS sequence"/>
</dbReference>
<evidence type="ECO:0000256" key="1">
    <source>
        <dbReference type="SAM" id="SignalP"/>
    </source>
</evidence>
<accession>A0ABV7WNF6</accession>
<keyword evidence="1" id="KW-0732">Signal</keyword>
<name>A0ABV7WNF6_9GAMM</name>
<proteinExistence type="predicted"/>
<dbReference type="EMBL" id="JBHRYN010000007">
    <property type="protein sequence ID" value="MFC3700860.1"/>
    <property type="molecule type" value="Genomic_DNA"/>
</dbReference>
<feature type="chain" id="PRO_5047145655" description="Outer membrane protein" evidence="1">
    <location>
        <begin position="22"/>
        <end position="252"/>
    </location>
</feature>